<dbReference type="PANTHER" id="PTHR31973:SF187">
    <property type="entry name" value="MUTATOR TRANSPOSASE MUDRA PROTEIN"/>
    <property type="match status" value="1"/>
</dbReference>
<feature type="domain" description="MULE transposase" evidence="1">
    <location>
        <begin position="112"/>
        <end position="205"/>
    </location>
</feature>
<protein>
    <recommendedName>
        <fullName evidence="1">MULE transposase domain-containing protein</fullName>
    </recommendedName>
</protein>
<dbReference type="PANTHER" id="PTHR31973">
    <property type="entry name" value="POLYPROTEIN, PUTATIVE-RELATED"/>
    <property type="match status" value="1"/>
</dbReference>
<organism evidence="2 3">
    <name type="scientific">Liquidambar formosana</name>
    <name type="common">Formosan gum</name>
    <dbReference type="NCBI Taxonomy" id="63359"/>
    <lineage>
        <taxon>Eukaryota</taxon>
        <taxon>Viridiplantae</taxon>
        <taxon>Streptophyta</taxon>
        <taxon>Embryophyta</taxon>
        <taxon>Tracheophyta</taxon>
        <taxon>Spermatophyta</taxon>
        <taxon>Magnoliopsida</taxon>
        <taxon>eudicotyledons</taxon>
        <taxon>Gunneridae</taxon>
        <taxon>Pentapetalae</taxon>
        <taxon>Saxifragales</taxon>
        <taxon>Altingiaceae</taxon>
        <taxon>Liquidambar</taxon>
    </lineage>
</organism>
<evidence type="ECO:0000313" key="3">
    <source>
        <dbReference type="Proteomes" id="UP001415857"/>
    </source>
</evidence>
<dbReference type="InterPro" id="IPR018289">
    <property type="entry name" value="MULE_transposase_dom"/>
</dbReference>
<keyword evidence="3" id="KW-1185">Reference proteome</keyword>
<gene>
    <name evidence="2" type="ORF">L1049_018662</name>
</gene>
<evidence type="ECO:0000313" key="2">
    <source>
        <dbReference type="EMBL" id="KAK9273850.1"/>
    </source>
</evidence>
<reference evidence="2 3" key="1">
    <citation type="journal article" date="2024" name="Plant J.">
        <title>Genome sequences and population genomics reveal climatic adaptation and genomic divergence between two closely related sweetgum species.</title>
        <authorList>
            <person name="Xu W.Q."/>
            <person name="Ren C.Q."/>
            <person name="Zhang X.Y."/>
            <person name="Comes H.P."/>
            <person name="Liu X.H."/>
            <person name="Li Y.G."/>
            <person name="Kettle C.J."/>
            <person name="Jalonen R."/>
            <person name="Gaisberger H."/>
            <person name="Ma Y.Z."/>
            <person name="Qiu Y.X."/>
        </authorList>
    </citation>
    <scope>NUCLEOTIDE SEQUENCE [LARGE SCALE GENOMIC DNA]</scope>
    <source>
        <strain evidence="2">Hangzhou</strain>
    </source>
</reference>
<dbReference type="Proteomes" id="UP001415857">
    <property type="component" value="Unassembled WGS sequence"/>
</dbReference>
<name>A0AAP0WNL4_LIQFO</name>
<sequence length="249" mass="29270">MGSDIVSSKMVEFMRDKPLLSAVEVRRDFKRKYGLDISYTNAWMSIKKEQNCLYSDNSESIDQLRWFIEESMRTNLGSKLFLDMDECSNRFKRFFASFYACIHGFTYCRPMLFVDGTFLKSRYRGQLLAVMAKNGNQGLFPMAFAVVDAESEDNWRWFFENLHEIVGDARQLTFISDRNNGLRSTLAKVFPTAYHAYCLHYLKMNLRDKVKGYKSFKDRMVFLFRKCAYAPTEHKFEEKLSELLAEGNE</sequence>
<evidence type="ECO:0000259" key="1">
    <source>
        <dbReference type="Pfam" id="PF10551"/>
    </source>
</evidence>
<dbReference type="AlphaFoldDB" id="A0AAP0WNL4"/>
<dbReference type="Pfam" id="PF10551">
    <property type="entry name" value="MULE"/>
    <property type="match status" value="1"/>
</dbReference>
<comment type="caution">
    <text evidence="2">The sequence shown here is derived from an EMBL/GenBank/DDBJ whole genome shotgun (WGS) entry which is preliminary data.</text>
</comment>
<dbReference type="EMBL" id="JBBPBK010000012">
    <property type="protein sequence ID" value="KAK9273850.1"/>
    <property type="molecule type" value="Genomic_DNA"/>
</dbReference>
<accession>A0AAP0WNL4</accession>
<proteinExistence type="predicted"/>